<evidence type="ECO:0000313" key="3">
    <source>
        <dbReference type="Proteomes" id="UP000177583"/>
    </source>
</evidence>
<organism evidence="2 3">
    <name type="scientific">Candidatus Lambdaproteobacteria bacterium RIFOXYD2_FULL_56_26</name>
    <dbReference type="NCBI Taxonomy" id="1817773"/>
    <lineage>
        <taxon>Bacteria</taxon>
        <taxon>Pseudomonadati</taxon>
        <taxon>Pseudomonadota</taxon>
        <taxon>Candidatus Lambdaproteobacteria</taxon>
    </lineage>
</organism>
<dbReference type="PROSITE" id="PS51257">
    <property type="entry name" value="PROKAR_LIPOPROTEIN"/>
    <property type="match status" value="1"/>
</dbReference>
<proteinExistence type="predicted"/>
<dbReference type="EMBL" id="MFNF01000001">
    <property type="protein sequence ID" value="OGH05037.1"/>
    <property type="molecule type" value="Genomic_DNA"/>
</dbReference>
<name>A0A1F6H3T5_9PROT</name>
<comment type="caution">
    <text evidence="2">The sequence shown here is derived from an EMBL/GenBank/DDBJ whole genome shotgun (WGS) entry which is preliminary data.</text>
</comment>
<dbReference type="Proteomes" id="UP000177583">
    <property type="component" value="Unassembled WGS sequence"/>
</dbReference>
<accession>A0A1F6H3T5</accession>
<keyword evidence="1" id="KW-0732">Signal</keyword>
<evidence type="ECO:0008006" key="4">
    <source>
        <dbReference type="Google" id="ProtNLM"/>
    </source>
</evidence>
<evidence type="ECO:0000313" key="2">
    <source>
        <dbReference type="EMBL" id="OGH05037.1"/>
    </source>
</evidence>
<dbReference type="AlphaFoldDB" id="A0A1F6H3T5"/>
<sequence length="170" mass="18966">MSFRSLLFVLALFALASCGTDGQVVEAQNSFGGQTIEFPNPPKSRLSLRRVFYDGQKQVRQEERYPVPDAAANLGFDYQKVSYDSKGNLAEDLRVSPNEIDNLHGYASFLRVYAPGSKIERAEVEFKAKKAKAQGYKFSTVYFGPGAKPVKVLYYDNDRKLIPQSAPAKP</sequence>
<protein>
    <recommendedName>
        <fullName evidence="4">Lipoprotein</fullName>
    </recommendedName>
</protein>
<gene>
    <name evidence="2" type="ORF">A2557_08680</name>
</gene>
<feature type="signal peptide" evidence="1">
    <location>
        <begin position="1"/>
        <end position="16"/>
    </location>
</feature>
<feature type="chain" id="PRO_5009524915" description="Lipoprotein" evidence="1">
    <location>
        <begin position="17"/>
        <end position="170"/>
    </location>
</feature>
<reference evidence="2 3" key="1">
    <citation type="journal article" date="2016" name="Nat. Commun.">
        <title>Thousands of microbial genomes shed light on interconnected biogeochemical processes in an aquifer system.</title>
        <authorList>
            <person name="Anantharaman K."/>
            <person name="Brown C.T."/>
            <person name="Hug L.A."/>
            <person name="Sharon I."/>
            <person name="Castelle C.J."/>
            <person name="Probst A.J."/>
            <person name="Thomas B.C."/>
            <person name="Singh A."/>
            <person name="Wilkins M.J."/>
            <person name="Karaoz U."/>
            <person name="Brodie E.L."/>
            <person name="Williams K.H."/>
            <person name="Hubbard S.S."/>
            <person name="Banfield J.F."/>
        </authorList>
    </citation>
    <scope>NUCLEOTIDE SEQUENCE [LARGE SCALE GENOMIC DNA]</scope>
</reference>
<evidence type="ECO:0000256" key="1">
    <source>
        <dbReference type="SAM" id="SignalP"/>
    </source>
</evidence>